<reference evidence="1" key="1">
    <citation type="journal article" date="2020" name="Nature">
        <title>Giant virus diversity and host interactions through global metagenomics.</title>
        <authorList>
            <person name="Schulz F."/>
            <person name="Roux S."/>
            <person name="Paez-Espino D."/>
            <person name="Jungbluth S."/>
            <person name="Walsh D.A."/>
            <person name="Denef V.J."/>
            <person name="McMahon K.D."/>
            <person name="Konstantinidis K.T."/>
            <person name="Eloe-Fadrosh E.A."/>
            <person name="Kyrpides N.C."/>
            <person name="Woyke T."/>
        </authorList>
    </citation>
    <scope>NUCLEOTIDE SEQUENCE</scope>
    <source>
        <strain evidence="1">GVMAG-M-3300020182-33</strain>
    </source>
</reference>
<proteinExistence type="predicted"/>
<sequence>MDVFAPLCPTQELKQLCYEAKELTVDFPDVSPACQQLYHLANMDVATTSHGAKGSTKDSCASMKTWLNCNPHQVLENTVEPTIPTLLYACDTSQLSQTEGAVSTGAASSCRFVSPMPEAQFARAQQQRAYALINKLKILKVECRAGVSSTTYTRDA</sequence>
<protein>
    <submittedName>
        <fullName evidence="1">Uncharacterized protein</fullName>
    </submittedName>
</protein>
<organism evidence="1">
    <name type="scientific">viral metagenome</name>
    <dbReference type="NCBI Taxonomy" id="1070528"/>
    <lineage>
        <taxon>unclassified sequences</taxon>
        <taxon>metagenomes</taxon>
        <taxon>organismal metagenomes</taxon>
    </lineage>
</organism>
<evidence type="ECO:0000313" key="1">
    <source>
        <dbReference type="EMBL" id="QHS97861.1"/>
    </source>
</evidence>
<dbReference type="AlphaFoldDB" id="A0A6C0C198"/>
<accession>A0A6C0C198</accession>
<name>A0A6C0C198_9ZZZZ</name>
<dbReference type="EMBL" id="MN739306">
    <property type="protein sequence ID" value="QHS97861.1"/>
    <property type="molecule type" value="Genomic_DNA"/>
</dbReference>